<reference evidence="2 3" key="1">
    <citation type="submission" date="2021-01" db="EMBL/GenBank/DDBJ databases">
        <title>Streptomyces acididurans sp. nov., isolated from a peat swamp forest soil.</title>
        <authorList>
            <person name="Chantavorakit T."/>
            <person name="Duangmal K."/>
        </authorList>
    </citation>
    <scope>NUCLEOTIDE SEQUENCE [LARGE SCALE GENOMIC DNA]</scope>
    <source>
        <strain evidence="2 3">KK5PA1</strain>
    </source>
</reference>
<accession>A0ABS2TNX5</accession>
<evidence type="ECO:0000256" key="1">
    <source>
        <dbReference type="SAM" id="Phobius"/>
    </source>
</evidence>
<evidence type="ECO:0000313" key="2">
    <source>
        <dbReference type="EMBL" id="MBM9504532.1"/>
    </source>
</evidence>
<gene>
    <name evidence="2" type="ORF">ITX44_08285</name>
</gene>
<name>A0ABS2TNX5_9ACTN</name>
<feature type="transmembrane region" description="Helical" evidence="1">
    <location>
        <begin position="28"/>
        <end position="47"/>
    </location>
</feature>
<proteinExistence type="predicted"/>
<dbReference type="RefSeq" id="WP_205356418.1">
    <property type="nucleotide sequence ID" value="NZ_JADKYB010000004.1"/>
</dbReference>
<sequence>MPDTQLRPFFELRIGGLHITAERFPVRLVTAIITAAASGIGTWLVTLR</sequence>
<keyword evidence="1" id="KW-0812">Transmembrane</keyword>
<keyword evidence="1" id="KW-0472">Membrane</keyword>
<evidence type="ECO:0000313" key="3">
    <source>
        <dbReference type="Proteomes" id="UP000749040"/>
    </source>
</evidence>
<protein>
    <submittedName>
        <fullName evidence="2">Uncharacterized protein</fullName>
    </submittedName>
</protein>
<keyword evidence="3" id="KW-1185">Reference proteome</keyword>
<comment type="caution">
    <text evidence="2">The sequence shown here is derived from an EMBL/GenBank/DDBJ whole genome shotgun (WGS) entry which is preliminary data.</text>
</comment>
<keyword evidence="1" id="KW-1133">Transmembrane helix</keyword>
<dbReference type="EMBL" id="JADKYB010000004">
    <property type="protein sequence ID" value="MBM9504532.1"/>
    <property type="molecule type" value="Genomic_DNA"/>
</dbReference>
<organism evidence="2 3">
    <name type="scientific">Actinacidiphila acididurans</name>
    <dbReference type="NCBI Taxonomy" id="2784346"/>
    <lineage>
        <taxon>Bacteria</taxon>
        <taxon>Bacillati</taxon>
        <taxon>Actinomycetota</taxon>
        <taxon>Actinomycetes</taxon>
        <taxon>Kitasatosporales</taxon>
        <taxon>Streptomycetaceae</taxon>
        <taxon>Actinacidiphila</taxon>
    </lineage>
</organism>
<dbReference type="Proteomes" id="UP000749040">
    <property type="component" value="Unassembled WGS sequence"/>
</dbReference>